<accession>A0A3S3PEJ6</accession>
<gene>
    <name evidence="3" type="ORF">B4U79_01675</name>
</gene>
<evidence type="ECO:0000313" key="4">
    <source>
        <dbReference type="Proteomes" id="UP000285301"/>
    </source>
</evidence>
<dbReference type="Gene3D" id="1.10.287.1490">
    <property type="match status" value="1"/>
</dbReference>
<reference evidence="3 4" key="1">
    <citation type="journal article" date="2018" name="Gigascience">
        <title>Genomes of trombidid mites reveal novel predicted allergens and laterally-transferred genes associated with secondary metabolism.</title>
        <authorList>
            <person name="Dong X."/>
            <person name="Chaisiri K."/>
            <person name="Xia D."/>
            <person name="Armstrong S.D."/>
            <person name="Fang Y."/>
            <person name="Donnelly M.J."/>
            <person name="Kadowaki T."/>
            <person name="McGarry J.W."/>
            <person name="Darby A.C."/>
            <person name="Makepeace B.L."/>
        </authorList>
    </citation>
    <scope>NUCLEOTIDE SEQUENCE [LARGE SCALE GENOMIC DNA]</scope>
    <source>
        <strain evidence="3">UoL-WK</strain>
    </source>
</reference>
<keyword evidence="4" id="KW-1185">Reference proteome</keyword>
<comment type="caution">
    <text evidence="3">The sequence shown here is derived from an EMBL/GenBank/DDBJ whole genome shotgun (WGS) entry which is preliminary data.</text>
</comment>
<dbReference type="Proteomes" id="UP000285301">
    <property type="component" value="Unassembled WGS sequence"/>
</dbReference>
<dbReference type="EMBL" id="NCKU01000034">
    <property type="protein sequence ID" value="RWS17805.1"/>
    <property type="molecule type" value="Genomic_DNA"/>
</dbReference>
<evidence type="ECO:0000256" key="2">
    <source>
        <dbReference type="SAM" id="Coils"/>
    </source>
</evidence>
<evidence type="ECO:0000256" key="1">
    <source>
        <dbReference type="ARBA" id="ARBA00023054"/>
    </source>
</evidence>
<protein>
    <submittedName>
        <fullName evidence="3">Bicaudal D-related protein-like protein</fullName>
    </submittedName>
</protein>
<sequence>CAITKTKRTNFSQQILEQEKHGLRRKLETVSGEYESRIAELQTDLSSLRKELDEKQLQLRQIEKDKANLIRELMEQNHRLTNELKRASESEDQLTDQLQSLREQFNARRSNLHDHVAQLEGLREEINILAKRKSDLEKRIAVLKEEREHLSMSLEESSDRILMLERQTQEQECLIKMLREDLDESRHANMQLENRLNSLQRKQTNFGSASFGSPSSNGYHTHTSLMNEIEMSSSSSNEEEMRSLNGHLANGSQIDEIECDLFGLNDSEFSGKLRQELVEIYQQLRRLCHDLQRRKDNNGSFNSTQDSGVPATPEEIQTSQIRVGMISAVVKELKLQLNDVLSEYYEGPCASCKSLLEERSELQKLRKEVCEKSDELKVKLEENNQLSTKVTILETELAAVKEERDNLKECTQTEGMGKDDIVKRAWELRDQAVARKNTVEIELAKTRIECMHVNSQLMEAIQQKIELSQQLEQWQVDMQNLLDEQLKKKLKSHEQQISANNVNVNNHRSSKLLKLWRS</sequence>
<feature type="coiled-coil region" evidence="2">
    <location>
        <begin position="31"/>
        <end position="202"/>
    </location>
</feature>
<proteinExistence type="predicted"/>
<feature type="coiled-coil region" evidence="2">
    <location>
        <begin position="352"/>
        <end position="410"/>
    </location>
</feature>
<dbReference type="PANTHER" id="PTHR32123">
    <property type="entry name" value="BICD FAMILY-LIKE CARGO ADAPTER"/>
    <property type="match status" value="1"/>
</dbReference>
<name>A0A3S3PEJ6_9ACAR</name>
<dbReference type="PANTHER" id="PTHR32123:SF13">
    <property type="entry name" value="BICAUDAL D-RELATED PROTEIN HOMOLOG"/>
    <property type="match status" value="1"/>
</dbReference>
<keyword evidence="1 2" id="KW-0175">Coiled coil</keyword>
<dbReference type="STRING" id="1965070.A0A3S3PEJ6"/>
<feature type="non-terminal residue" evidence="3">
    <location>
        <position position="1"/>
    </location>
</feature>
<evidence type="ECO:0000313" key="3">
    <source>
        <dbReference type="EMBL" id="RWS17805.1"/>
    </source>
</evidence>
<dbReference type="OrthoDB" id="9451547at2759"/>
<feature type="coiled-coil region" evidence="2">
    <location>
        <begin position="457"/>
        <end position="484"/>
    </location>
</feature>
<dbReference type="AlphaFoldDB" id="A0A3S3PEJ6"/>
<organism evidence="3 4">
    <name type="scientific">Dinothrombium tinctorium</name>
    <dbReference type="NCBI Taxonomy" id="1965070"/>
    <lineage>
        <taxon>Eukaryota</taxon>
        <taxon>Metazoa</taxon>
        <taxon>Ecdysozoa</taxon>
        <taxon>Arthropoda</taxon>
        <taxon>Chelicerata</taxon>
        <taxon>Arachnida</taxon>
        <taxon>Acari</taxon>
        <taxon>Acariformes</taxon>
        <taxon>Trombidiformes</taxon>
        <taxon>Prostigmata</taxon>
        <taxon>Anystina</taxon>
        <taxon>Parasitengona</taxon>
        <taxon>Trombidioidea</taxon>
        <taxon>Trombidiidae</taxon>
        <taxon>Dinothrombium</taxon>
    </lineage>
</organism>
<dbReference type="InterPro" id="IPR051149">
    <property type="entry name" value="Spindly/BICDR_Dynein_Adapter"/>
</dbReference>